<gene>
    <name evidence="1" type="ORF">GMDG_01726</name>
</gene>
<proteinExistence type="predicted"/>
<accession>L8G0C6</accession>
<keyword evidence="2" id="KW-1185">Reference proteome</keyword>
<organism evidence="1 2">
    <name type="scientific">Pseudogymnoascus destructans (strain ATCC MYA-4855 / 20631-21)</name>
    <name type="common">Bat white-nose syndrome fungus</name>
    <name type="synonym">Geomyces destructans</name>
    <dbReference type="NCBI Taxonomy" id="658429"/>
    <lineage>
        <taxon>Eukaryota</taxon>
        <taxon>Fungi</taxon>
        <taxon>Dikarya</taxon>
        <taxon>Ascomycota</taxon>
        <taxon>Pezizomycotina</taxon>
        <taxon>Leotiomycetes</taxon>
        <taxon>Thelebolales</taxon>
        <taxon>Thelebolaceae</taxon>
        <taxon>Pseudogymnoascus</taxon>
    </lineage>
</organism>
<sequence length="59" mass="6774">MNLRIHILQVHPLPSSASSTKRMYILDLDTREFAPQLAGVEDIVNYVLESLREQHVSKL</sequence>
<dbReference type="InParanoid" id="L8G0C6"/>
<dbReference type="Proteomes" id="UP000011064">
    <property type="component" value="Unassembled WGS sequence"/>
</dbReference>
<evidence type="ECO:0000313" key="1">
    <source>
        <dbReference type="EMBL" id="ELR05431.1"/>
    </source>
</evidence>
<protein>
    <submittedName>
        <fullName evidence="1">Uncharacterized protein</fullName>
    </submittedName>
</protein>
<reference evidence="2" key="1">
    <citation type="submission" date="2010-09" db="EMBL/GenBank/DDBJ databases">
        <title>The genome sequence of Geomyces destructans 20631-21.</title>
        <authorList>
            <consortium name="The Broad Institute Genome Sequencing Platform"/>
            <person name="Cuomo C.A."/>
            <person name="Blehert D.S."/>
            <person name="Lorch J.M."/>
            <person name="Young S.K."/>
            <person name="Zeng Q."/>
            <person name="Gargeya S."/>
            <person name="Fitzgerald M."/>
            <person name="Haas B."/>
            <person name="Abouelleil A."/>
            <person name="Alvarado L."/>
            <person name="Arachchi H.M."/>
            <person name="Berlin A."/>
            <person name="Brown A."/>
            <person name="Chapman S.B."/>
            <person name="Chen Z."/>
            <person name="Dunbar C."/>
            <person name="Freedman E."/>
            <person name="Gearin G."/>
            <person name="Gellesch M."/>
            <person name="Goldberg J."/>
            <person name="Griggs A."/>
            <person name="Gujja S."/>
            <person name="Heiman D."/>
            <person name="Howarth C."/>
            <person name="Larson L."/>
            <person name="Lui A."/>
            <person name="MacDonald P.J.P."/>
            <person name="Montmayeur A."/>
            <person name="Murphy C."/>
            <person name="Neiman D."/>
            <person name="Pearson M."/>
            <person name="Priest M."/>
            <person name="Roberts A."/>
            <person name="Saif S."/>
            <person name="Shea T."/>
            <person name="Shenoy N."/>
            <person name="Sisk P."/>
            <person name="Stolte C."/>
            <person name="Sykes S."/>
            <person name="Wortman J."/>
            <person name="Nusbaum C."/>
            <person name="Birren B."/>
        </authorList>
    </citation>
    <scope>NUCLEOTIDE SEQUENCE [LARGE SCALE GENOMIC DNA]</scope>
    <source>
        <strain evidence="2">ATCC MYA-4855 / 20631-21</strain>
    </source>
</reference>
<dbReference type="VEuPathDB" id="FungiDB:GMDG_01726"/>
<name>L8G0C6_PSED2</name>
<evidence type="ECO:0000313" key="2">
    <source>
        <dbReference type="Proteomes" id="UP000011064"/>
    </source>
</evidence>
<dbReference type="HOGENOM" id="CLU_2961857_0_0_1"/>
<dbReference type="EMBL" id="GL573190">
    <property type="protein sequence ID" value="ELR05431.1"/>
    <property type="molecule type" value="Genomic_DNA"/>
</dbReference>
<dbReference type="AlphaFoldDB" id="L8G0C6"/>